<feature type="transmembrane region" description="Helical" evidence="7">
    <location>
        <begin position="98"/>
        <end position="120"/>
    </location>
</feature>
<accession>A0A1G9F6R6</accession>
<dbReference type="Proteomes" id="UP000199682">
    <property type="component" value="Unassembled WGS sequence"/>
</dbReference>
<keyword evidence="4 7" id="KW-1133">Transmembrane helix</keyword>
<dbReference type="PANTHER" id="PTHR30477">
    <property type="entry name" value="ABC-TRANSPORTER METAL-BINDING PROTEIN"/>
    <property type="match status" value="1"/>
</dbReference>
<dbReference type="CDD" id="cd06550">
    <property type="entry name" value="TM_ABC_iron-siderophores_like"/>
    <property type="match status" value="1"/>
</dbReference>
<keyword evidence="6" id="KW-0813">Transport</keyword>
<evidence type="ECO:0000313" key="8">
    <source>
        <dbReference type="EMBL" id="SDK84078.1"/>
    </source>
</evidence>
<dbReference type="GO" id="GO:0055085">
    <property type="term" value="P:transmembrane transport"/>
    <property type="evidence" value="ECO:0007669"/>
    <property type="project" value="InterPro"/>
</dbReference>
<feature type="transmembrane region" description="Helical" evidence="7">
    <location>
        <begin position="252"/>
        <end position="271"/>
    </location>
</feature>
<dbReference type="InterPro" id="IPR037294">
    <property type="entry name" value="ABC_BtuC-like"/>
</dbReference>
<dbReference type="GO" id="GO:0071281">
    <property type="term" value="P:cellular response to iron ion"/>
    <property type="evidence" value="ECO:0007669"/>
    <property type="project" value="UniProtKB-ARBA"/>
</dbReference>
<organism evidence="8 9">
    <name type="scientific">Lentzea albidocapillata subsp. violacea</name>
    <dbReference type="NCBI Taxonomy" id="128104"/>
    <lineage>
        <taxon>Bacteria</taxon>
        <taxon>Bacillati</taxon>
        <taxon>Actinomycetota</taxon>
        <taxon>Actinomycetes</taxon>
        <taxon>Pseudonocardiales</taxon>
        <taxon>Pseudonocardiaceae</taxon>
        <taxon>Lentzea</taxon>
    </lineage>
</organism>
<dbReference type="EMBL" id="FNET01000007">
    <property type="protein sequence ID" value="SDK84078.1"/>
    <property type="molecule type" value="Genomic_DNA"/>
</dbReference>
<proteinExistence type="inferred from homology"/>
<dbReference type="FunFam" id="1.10.3470.10:FF:000003">
    <property type="entry name" value="Iron ABC transporter permease SitD"/>
    <property type="match status" value="1"/>
</dbReference>
<feature type="transmembrane region" description="Helical" evidence="7">
    <location>
        <begin position="140"/>
        <end position="157"/>
    </location>
</feature>
<comment type="similarity">
    <text evidence="2 6">Belongs to the ABC-3 integral membrane protein family.</text>
</comment>
<evidence type="ECO:0000313" key="9">
    <source>
        <dbReference type="Proteomes" id="UP000199682"/>
    </source>
</evidence>
<evidence type="ECO:0000256" key="3">
    <source>
        <dbReference type="ARBA" id="ARBA00022692"/>
    </source>
</evidence>
<feature type="transmembrane region" description="Helical" evidence="7">
    <location>
        <begin position="61"/>
        <end position="86"/>
    </location>
</feature>
<evidence type="ECO:0000256" key="5">
    <source>
        <dbReference type="ARBA" id="ARBA00023136"/>
    </source>
</evidence>
<evidence type="ECO:0000256" key="4">
    <source>
        <dbReference type="ARBA" id="ARBA00022989"/>
    </source>
</evidence>
<dbReference type="Gene3D" id="1.10.3470.10">
    <property type="entry name" value="ABC transporter involved in vitamin B12 uptake, BtuC"/>
    <property type="match status" value="1"/>
</dbReference>
<reference evidence="9" key="1">
    <citation type="submission" date="2016-10" db="EMBL/GenBank/DDBJ databases">
        <authorList>
            <person name="Varghese N."/>
            <person name="Submissions S."/>
        </authorList>
    </citation>
    <scope>NUCLEOTIDE SEQUENCE [LARGE SCALE GENOMIC DNA]</scope>
    <source>
        <strain evidence="9">DSM 44796</strain>
    </source>
</reference>
<dbReference type="InterPro" id="IPR001626">
    <property type="entry name" value="ABC_TroCD"/>
</dbReference>
<evidence type="ECO:0000256" key="2">
    <source>
        <dbReference type="ARBA" id="ARBA00008034"/>
    </source>
</evidence>
<dbReference type="GO" id="GO:0043190">
    <property type="term" value="C:ATP-binding cassette (ABC) transporter complex"/>
    <property type="evidence" value="ECO:0007669"/>
    <property type="project" value="InterPro"/>
</dbReference>
<feature type="transmembrane region" description="Helical" evidence="7">
    <location>
        <begin position="227"/>
        <end position="246"/>
    </location>
</feature>
<feature type="transmembrane region" description="Helical" evidence="7">
    <location>
        <begin position="203"/>
        <end position="220"/>
    </location>
</feature>
<feature type="transmembrane region" description="Helical" evidence="7">
    <location>
        <begin position="178"/>
        <end position="197"/>
    </location>
</feature>
<sequence>MSPIDFLRDLVNPDLAFLPKALLVAVMSSIVCGVVGCYVVLRGMAFIGDAVAHAVFPGLAIAFAVSGNLILGGTIAGVATAVLVAVFSQNRRLREDSVIGIFFVAAFALGIVVISRAPGYAGSLQQFLFGSITGIPDEDLYTVAVTGILVLGAVFLLHKEFVAVTLDREMARATGLRVFWLDIVLYVLVTLAVVISVQTIGNILVLALLVTPAATARLLTDRLAVMMLLAPVIGGLCALAGLYVSWSWDFPTGGTIVLVLTAVFLTAWVLAPKHGLLARAPRRRAESIAS</sequence>
<dbReference type="RefSeq" id="WP_090007056.1">
    <property type="nucleotide sequence ID" value="NZ_FNET01000007.1"/>
</dbReference>
<keyword evidence="5 7" id="KW-0472">Membrane</keyword>
<comment type="subcellular location">
    <subcellularLocation>
        <location evidence="6">Cell membrane</location>
        <topology evidence="6">Multi-pass membrane protein</topology>
    </subcellularLocation>
    <subcellularLocation>
        <location evidence="1">Membrane</location>
        <topology evidence="1">Multi-pass membrane protein</topology>
    </subcellularLocation>
</comment>
<name>A0A1G9F6R6_9PSEU</name>
<dbReference type="PANTHER" id="PTHR30477:SF13">
    <property type="entry name" value="IRON TRANSPORT SYSTEM MEMBRANE PROTEIN HI_0360-RELATED"/>
    <property type="match status" value="1"/>
</dbReference>
<dbReference type="NCBIfam" id="TIGR03770">
    <property type="entry name" value="anch_rpt_perm"/>
    <property type="match status" value="1"/>
</dbReference>
<dbReference type="SUPFAM" id="SSF81345">
    <property type="entry name" value="ABC transporter involved in vitamin B12 uptake, BtuC"/>
    <property type="match status" value="1"/>
</dbReference>
<evidence type="ECO:0000256" key="6">
    <source>
        <dbReference type="RuleBase" id="RU003943"/>
    </source>
</evidence>
<dbReference type="Pfam" id="PF00950">
    <property type="entry name" value="ABC-3"/>
    <property type="match status" value="1"/>
</dbReference>
<evidence type="ECO:0000256" key="7">
    <source>
        <dbReference type="SAM" id="Phobius"/>
    </source>
</evidence>
<dbReference type="GO" id="GO:0010043">
    <property type="term" value="P:response to zinc ion"/>
    <property type="evidence" value="ECO:0007669"/>
    <property type="project" value="TreeGrafter"/>
</dbReference>
<keyword evidence="3 6" id="KW-0812">Transmembrane</keyword>
<protein>
    <submittedName>
        <fullName evidence="8">Manganese/iron transport system permease protein</fullName>
    </submittedName>
</protein>
<dbReference type="InterPro" id="IPR022392">
    <property type="entry name" value="Anch_rpt-typ_ABC_trnsprt_perm"/>
</dbReference>
<evidence type="ECO:0000256" key="1">
    <source>
        <dbReference type="ARBA" id="ARBA00004141"/>
    </source>
</evidence>
<gene>
    <name evidence="8" type="ORF">SAMN04488074_107269</name>
</gene>
<dbReference type="AlphaFoldDB" id="A0A1G9F6R6"/>
<feature type="transmembrane region" description="Helical" evidence="7">
    <location>
        <begin position="21"/>
        <end position="41"/>
    </location>
</feature>